<proteinExistence type="predicted"/>
<accession>A0ABT9SRS0</accession>
<evidence type="ECO:0000313" key="5">
    <source>
        <dbReference type="EMBL" id="MDP9962153.1"/>
    </source>
</evidence>
<keyword evidence="1 2" id="KW-0732">Signal</keyword>
<gene>
    <name evidence="5" type="ORF">J2T04_004081</name>
</gene>
<name>A0ABT9SRS0_9FLAO</name>
<dbReference type="Proteomes" id="UP001235513">
    <property type="component" value="Unassembled WGS sequence"/>
</dbReference>
<dbReference type="EMBL" id="JAUSRL010000011">
    <property type="protein sequence ID" value="MDP9962153.1"/>
    <property type="molecule type" value="Genomic_DNA"/>
</dbReference>
<dbReference type="NCBIfam" id="TIGR04183">
    <property type="entry name" value="Por_Secre_tail"/>
    <property type="match status" value="1"/>
</dbReference>
<evidence type="ECO:0000256" key="2">
    <source>
        <dbReference type="SAM" id="SignalP"/>
    </source>
</evidence>
<feature type="domain" description="GEVED" evidence="4">
    <location>
        <begin position="96"/>
        <end position="174"/>
    </location>
</feature>
<comment type="caution">
    <text evidence="5">The sequence shown here is derived from an EMBL/GenBank/DDBJ whole genome shotgun (WGS) entry which is preliminary data.</text>
</comment>
<feature type="chain" id="PRO_5045684491" description="Secretion system C-terminal sorting domain-containing protein" evidence="2">
    <location>
        <begin position="21"/>
        <end position="261"/>
    </location>
</feature>
<evidence type="ECO:0000313" key="6">
    <source>
        <dbReference type="Proteomes" id="UP001235513"/>
    </source>
</evidence>
<evidence type="ECO:0000259" key="4">
    <source>
        <dbReference type="Pfam" id="PF20009"/>
    </source>
</evidence>
<dbReference type="Pfam" id="PF20009">
    <property type="entry name" value="GEVED"/>
    <property type="match status" value="1"/>
</dbReference>
<dbReference type="Pfam" id="PF18962">
    <property type="entry name" value="Por_Secre_tail"/>
    <property type="match status" value="1"/>
</dbReference>
<dbReference type="RefSeq" id="WP_306846482.1">
    <property type="nucleotide sequence ID" value="NZ_JAUSRL010000011.1"/>
</dbReference>
<evidence type="ECO:0000259" key="3">
    <source>
        <dbReference type="Pfam" id="PF18962"/>
    </source>
</evidence>
<evidence type="ECO:0000256" key="1">
    <source>
        <dbReference type="ARBA" id="ARBA00022729"/>
    </source>
</evidence>
<sequence>MKNNYIFAKFFALFFVSAFANLFYSQTYCNPSYPSGCSSWRITQVAIPQASFNNTFAAGTCTSGRDRTSVSMNLTTGVNYDINITTTGWISCGMAIDFNKDGDFDDAGEALFLPGYIANSTQVYTGTFTIPNSVTAGAYRMRVWNRLANSGDGTPAQSPCGTYAYGTWTDYTANIVSALSTSEVTKASAKVYPNPVSDVLNIEGKNTIESIEIYDANGKLVKTVSSQKSNTSIPLSELVPGTYTAKINGKKENQTLKFIKK</sequence>
<evidence type="ECO:0008006" key="7">
    <source>
        <dbReference type="Google" id="ProtNLM"/>
    </source>
</evidence>
<protein>
    <recommendedName>
        <fullName evidence="7">Secretion system C-terminal sorting domain-containing protein</fullName>
    </recommendedName>
</protein>
<keyword evidence="6" id="KW-1185">Reference proteome</keyword>
<feature type="signal peptide" evidence="2">
    <location>
        <begin position="1"/>
        <end position="20"/>
    </location>
</feature>
<organism evidence="5 6">
    <name type="scientific">Chryseobacterium lathyri</name>
    <dbReference type="NCBI Taxonomy" id="395933"/>
    <lineage>
        <taxon>Bacteria</taxon>
        <taxon>Pseudomonadati</taxon>
        <taxon>Bacteroidota</taxon>
        <taxon>Flavobacteriia</taxon>
        <taxon>Flavobacteriales</taxon>
        <taxon>Weeksellaceae</taxon>
        <taxon>Chryseobacterium group</taxon>
        <taxon>Chryseobacterium</taxon>
    </lineage>
</organism>
<dbReference type="InterPro" id="IPR045474">
    <property type="entry name" value="GEVED"/>
</dbReference>
<reference evidence="5 6" key="1">
    <citation type="submission" date="2023-07" db="EMBL/GenBank/DDBJ databases">
        <title>Sorghum-associated microbial communities from plants grown in Nebraska, USA.</title>
        <authorList>
            <person name="Schachtman D."/>
        </authorList>
    </citation>
    <scope>NUCLEOTIDE SEQUENCE [LARGE SCALE GENOMIC DNA]</scope>
    <source>
        <strain evidence="5 6">CC351</strain>
    </source>
</reference>
<dbReference type="InterPro" id="IPR026444">
    <property type="entry name" value="Secre_tail"/>
</dbReference>
<feature type="domain" description="Secretion system C-terminal sorting" evidence="3">
    <location>
        <begin position="191"/>
        <end position="259"/>
    </location>
</feature>